<sequence length="375" mass="40370">MAPQLLWIGLGNMGRGMVKNLVEKGNLEKPVLLYNRTRKRSEDLASKLPEGKTEIVDSVEEGVKKADIIFTILSNDAVVRTVFSSALAGGDVAGKLFVECSTIHPDTTAQLVRDAAAGGAQFVASPVFGAPAAAEAGQLIFVPAGPREAVERLRPYVRGVMGKGEIAFEDEPCEKALKLKLIGNTFVLNMVSVLGEGLTMAEKTGVGAAPVKQFVDGLFGGHYSAYGDRMLSGTYWKMEEPLFSADNARKDAGHAMDLAKSVGVELRHAAVVDDYLKVVTDHAGGDKGDIAGMYGAARKNAGLKYSVFVGLVVVVAMSAAAWFFSPKGENQTTWRSSLILAFASCYLMWFVTFMAQLHPLIEPRRSDVREQFVTE</sequence>
<evidence type="ECO:0008006" key="15">
    <source>
        <dbReference type="Google" id="ProtNLM"/>
    </source>
</evidence>
<dbReference type="PANTHER" id="PTHR43580">
    <property type="entry name" value="OXIDOREDUCTASE GLYR1-RELATED"/>
    <property type="match status" value="1"/>
</dbReference>
<dbReference type="Pfam" id="PF14833">
    <property type="entry name" value="NAD_binding_11"/>
    <property type="match status" value="1"/>
</dbReference>
<dbReference type="Gene3D" id="1.10.1040.10">
    <property type="entry name" value="N-(1-d-carboxylethyl)-l-norvaline Dehydrogenase, domain 2"/>
    <property type="match status" value="1"/>
</dbReference>
<dbReference type="AlphaFoldDB" id="A0A4Q4TFW2"/>
<dbReference type="InterPro" id="IPR008389">
    <property type="entry name" value="ATPase_V0-cplx_e1/e2_su"/>
</dbReference>
<name>A0A4Q4TFW2_9PEZI</name>
<dbReference type="OrthoDB" id="435038at2759"/>
<dbReference type="Pfam" id="PF03446">
    <property type="entry name" value="NAD_binding_2"/>
    <property type="match status" value="1"/>
</dbReference>
<dbReference type="Proteomes" id="UP000293360">
    <property type="component" value="Unassembled WGS sequence"/>
</dbReference>
<evidence type="ECO:0000256" key="10">
    <source>
        <dbReference type="SAM" id="Phobius"/>
    </source>
</evidence>
<evidence type="ECO:0000256" key="6">
    <source>
        <dbReference type="ARBA" id="ARBA00022781"/>
    </source>
</evidence>
<dbReference type="SUPFAM" id="SSF48179">
    <property type="entry name" value="6-phosphogluconate dehydrogenase C-terminal domain-like"/>
    <property type="match status" value="1"/>
</dbReference>
<comment type="subcellular location">
    <subcellularLocation>
        <location evidence="1">Membrane</location>
        <topology evidence="1">Multi-pass membrane protein</topology>
    </subcellularLocation>
</comment>
<comment type="caution">
    <text evidence="13">The sequence shown here is derived from an EMBL/GenBank/DDBJ whole genome shotgun (WGS) entry which is preliminary data.</text>
</comment>
<keyword evidence="9 10" id="KW-0472">Membrane</keyword>
<evidence type="ECO:0000256" key="5">
    <source>
        <dbReference type="ARBA" id="ARBA00022692"/>
    </source>
</evidence>
<dbReference type="GO" id="GO:0051287">
    <property type="term" value="F:NAD binding"/>
    <property type="evidence" value="ECO:0007669"/>
    <property type="project" value="InterPro"/>
</dbReference>
<dbReference type="InterPro" id="IPR013328">
    <property type="entry name" value="6PGD_dom2"/>
</dbReference>
<evidence type="ECO:0000259" key="11">
    <source>
        <dbReference type="Pfam" id="PF03446"/>
    </source>
</evidence>
<keyword evidence="8" id="KW-0406">Ion transport</keyword>
<dbReference type="EMBL" id="QJNU01000160">
    <property type="protein sequence ID" value="RYP05721.1"/>
    <property type="molecule type" value="Genomic_DNA"/>
</dbReference>
<dbReference type="InterPro" id="IPR029154">
    <property type="entry name" value="HIBADH-like_NADP-bd"/>
</dbReference>
<accession>A0A4Q4TFW2</accession>
<keyword evidence="14" id="KW-1185">Reference proteome</keyword>
<dbReference type="GO" id="GO:0046961">
    <property type="term" value="F:proton-transporting ATPase activity, rotational mechanism"/>
    <property type="evidence" value="ECO:0007669"/>
    <property type="project" value="InterPro"/>
</dbReference>
<feature type="domain" description="6-phosphogluconate dehydrogenase NADP-binding" evidence="11">
    <location>
        <begin position="7"/>
        <end position="157"/>
    </location>
</feature>
<dbReference type="InterPro" id="IPR051265">
    <property type="entry name" value="HIBADH-related_NP60_sf"/>
</dbReference>
<evidence type="ECO:0000256" key="2">
    <source>
        <dbReference type="ARBA" id="ARBA00007598"/>
    </source>
</evidence>
<gene>
    <name evidence="13" type="ORF">DL764_003614</name>
</gene>
<keyword evidence="6" id="KW-0375">Hydrogen ion transport</keyword>
<dbReference type="STRING" id="155417.A0A4Q4TFW2"/>
<evidence type="ECO:0000256" key="4">
    <source>
        <dbReference type="ARBA" id="ARBA00022448"/>
    </source>
</evidence>
<proteinExistence type="inferred from homology"/>
<feature type="transmembrane region" description="Helical" evidence="10">
    <location>
        <begin position="303"/>
        <end position="324"/>
    </location>
</feature>
<evidence type="ECO:0000256" key="7">
    <source>
        <dbReference type="ARBA" id="ARBA00022989"/>
    </source>
</evidence>
<dbReference type="Gene3D" id="3.40.50.720">
    <property type="entry name" value="NAD(P)-binding Rossmann-like Domain"/>
    <property type="match status" value="1"/>
</dbReference>
<evidence type="ECO:0000313" key="14">
    <source>
        <dbReference type="Proteomes" id="UP000293360"/>
    </source>
</evidence>
<reference evidence="13 14" key="1">
    <citation type="submission" date="2018-06" db="EMBL/GenBank/DDBJ databases">
        <title>Complete Genomes of Monosporascus.</title>
        <authorList>
            <person name="Robinson A.J."/>
            <person name="Natvig D.O."/>
        </authorList>
    </citation>
    <scope>NUCLEOTIDE SEQUENCE [LARGE SCALE GENOMIC DNA]</scope>
    <source>
        <strain evidence="13 14">CBS 110550</strain>
    </source>
</reference>
<comment type="similarity">
    <text evidence="2">Belongs to the HIBADH-related family. NP60 subfamily.</text>
</comment>
<evidence type="ECO:0000259" key="12">
    <source>
        <dbReference type="Pfam" id="PF14833"/>
    </source>
</evidence>
<keyword evidence="7 10" id="KW-1133">Transmembrane helix</keyword>
<evidence type="ECO:0000256" key="8">
    <source>
        <dbReference type="ARBA" id="ARBA00023065"/>
    </source>
</evidence>
<comment type="similarity">
    <text evidence="3">Belongs to the V-ATPase e1/e2 subunit family.</text>
</comment>
<evidence type="ECO:0000256" key="9">
    <source>
        <dbReference type="ARBA" id="ARBA00023136"/>
    </source>
</evidence>
<evidence type="ECO:0000256" key="3">
    <source>
        <dbReference type="ARBA" id="ARBA00008328"/>
    </source>
</evidence>
<dbReference type="InterPro" id="IPR008927">
    <property type="entry name" value="6-PGluconate_DH-like_C_sf"/>
</dbReference>
<feature type="transmembrane region" description="Helical" evidence="10">
    <location>
        <begin position="336"/>
        <end position="355"/>
    </location>
</feature>
<dbReference type="InterPro" id="IPR006115">
    <property type="entry name" value="6PGDH_NADP-bd"/>
</dbReference>
<protein>
    <recommendedName>
        <fullName evidence="15">6-phosphogluconate dehydrogenase NADP-binding domain-containing protein</fullName>
    </recommendedName>
</protein>
<organism evidence="13 14">
    <name type="scientific">Monosporascus ibericus</name>
    <dbReference type="NCBI Taxonomy" id="155417"/>
    <lineage>
        <taxon>Eukaryota</taxon>
        <taxon>Fungi</taxon>
        <taxon>Dikarya</taxon>
        <taxon>Ascomycota</taxon>
        <taxon>Pezizomycotina</taxon>
        <taxon>Sordariomycetes</taxon>
        <taxon>Xylariomycetidae</taxon>
        <taxon>Xylariales</taxon>
        <taxon>Xylariales incertae sedis</taxon>
        <taxon>Monosporascus</taxon>
    </lineage>
</organism>
<dbReference type="PANTHER" id="PTHR43580:SF3">
    <property type="entry name" value="6-PHOSPHOGLUCONATE DEHYDROGENASE FAMILY PROTEIN (AFU_ORTHOLOGUE AFUA_2G11600)"/>
    <property type="match status" value="1"/>
</dbReference>
<evidence type="ECO:0000313" key="13">
    <source>
        <dbReference type="EMBL" id="RYP05721.1"/>
    </source>
</evidence>
<dbReference type="Pfam" id="PF05493">
    <property type="entry name" value="ATP_synt_H"/>
    <property type="match status" value="1"/>
</dbReference>
<dbReference type="InterPro" id="IPR036291">
    <property type="entry name" value="NAD(P)-bd_dom_sf"/>
</dbReference>
<evidence type="ECO:0000256" key="1">
    <source>
        <dbReference type="ARBA" id="ARBA00004141"/>
    </source>
</evidence>
<keyword evidence="5 10" id="KW-0812">Transmembrane</keyword>
<dbReference type="GO" id="GO:0033179">
    <property type="term" value="C:proton-transporting V-type ATPase, V0 domain"/>
    <property type="evidence" value="ECO:0007669"/>
    <property type="project" value="InterPro"/>
</dbReference>
<dbReference type="GO" id="GO:0050661">
    <property type="term" value="F:NADP binding"/>
    <property type="evidence" value="ECO:0007669"/>
    <property type="project" value="InterPro"/>
</dbReference>
<dbReference type="SUPFAM" id="SSF51735">
    <property type="entry name" value="NAD(P)-binding Rossmann-fold domains"/>
    <property type="match status" value="1"/>
</dbReference>
<feature type="domain" description="3-hydroxyisobutyrate dehydrogenase-like NAD-binding" evidence="12">
    <location>
        <begin position="178"/>
        <end position="289"/>
    </location>
</feature>
<keyword evidence="4" id="KW-0813">Transport</keyword>